<keyword evidence="3" id="KW-1185">Reference proteome</keyword>
<dbReference type="Proteomes" id="UP000026922">
    <property type="component" value="Unassembled WGS sequence"/>
</dbReference>
<keyword evidence="1" id="KW-0175">Coiled coil</keyword>
<name>A0A061JIB1_9PROT</name>
<proteinExistence type="predicted"/>
<protein>
    <submittedName>
        <fullName evidence="2">Uncharacterized protein</fullName>
    </submittedName>
</protein>
<evidence type="ECO:0000256" key="1">
    <source>
        <dbReference type="SAM" id="Coils"/>
    </source>
</evidence>
<gene>
    <name evidence="2" type="ORF">K737_300202</name>
</gene>
<evidence type="ECO:0000313" key="2">
    <source>
        <dbReference type="EMBL" id="ETZ05372.1"/>
    </source>
</evidence>
<accession>A0A061JIB1</accession>
<sequence>MEEVTTLYQNNKDKQYTELVKEFFITFFSVEAKKAIIKRVSDNIVFLKKKEFFDKALVKKAIEDLKKYEKKILSEISDMNKKHKKIFAEVQLRQKQKGFEQELFNKWIKNFDTLRTILVKVVTETLDQIKEKYTEICYFKHIYPKNDSKSYCKKESKERKIVVISLLESLIQKDVQEVNEDIKNIDKVNKKLIENLENLLERKPLKVENKPIENKELSNFIKNKVKNFFK</sequence>
<evidence type="ECO:0000313" key="3">
    <source>
        <dbReference type="Proteomes" id="UP000026922"/>
    </source>
</evidence>
<dbReference type="EMBL" id="ARPM03000065">
    <property type="protein sequence ID" value="ETZ05372.1"/>
    <property type="molecule type" value="Genomic_DNA"/>
</dbReference>
<feature type="coiled-coil region" evidence="1">
    <location>
        <begin position="175"/>
        <end position="202"/>
    </location>
</feature>
<organism evidence="2 3">
    <name type="scientific">Holospora undulata HU1</name>
    <dbReference type="NCBI Taxonomy" id="1321371"/>
    <lineage>
        <taxon>Bacteria</taxon>
        <taxon>Pseudomonadati</taxon>
        <taxon>Pseudomonadota</taxon>
        <taxon>Alphaproteobacteria</taxon>
        <taxon>Holosporales</taxon>
        <taxon>Holosporaceae</taxon>
        <taxon>Holospora</taxon>
    </lineage>
</organism>
<comment type="caution">
    <text evidence="2">The sequence shown here is derived from an EMBL/GenBank/DDBJ whole genome shotgun (WGS) entry which is preliminary data.</text>
</comment>
<reference evidence="2 3" key="1">
    <citation type="journal article" date="2013" name="Genome Announc.">
        <title>Draft Genome Sequence of Holospora undulata Strain HU1, a Micronucleus-Specific Symbiont of the Ciliate Paramecium caudatum.</title>
        <authorList>
            <person name="Dohra H."/>
            <person name="Suzuki H."/>
            <person name="Suzuki T."/>
            <person name="Tanaka K."/>
            <person name="Fujishima M."/>
        </authorList>
    </citation>
    <scope>NUCLEOTIDE SEQUENCE [LARGE SCALE GENOMIC DNA]</scope>
    <source>
        <strain evidence="2 3">HU1</strain>
    </source>
</reference>
<dbReference type="AlphaFoldDB" id="A0A061JIB1"/>
<dbReference type="RefSeq" id="WP_006293980.1">
    <property type="nucleotide sequence ID" value="NZ_ARPM03000065.1"/>
</dbReference>